<evidence type="ECO:0000313" key="2">
    <source>
        <dbReference type="EMBL" id="MBO8198506.1"/>
    </source>
</evidence>
<evidence type="ECO:0000256" key="1">
    <source>
        <dbReference type="SAM" id="SignalP"/>
    </source>
</evidence>
<sequence>MPVFTQKFEGVRMVSVLRKVRHTTGVVGAALLLSVATATSADADTVRPFQGGHCNGWIFPGCLHTIGDPGGEVRFGKDSYLVTADVELLYRSDATYGYIEHWSREYGGGRSDIKRTTYIYPGRDDPSNGRFQRTTDTLAGRGKYSPTHGKSVVVRFCVAGNAVSGFCGKEIEIFEKPR</sequence>
<evidence type="ECO:0000313" key="3">
    <source>
        <dbReference type="Proteomes" id="UP000721954"/>
    </source>
</evidence>
<keyword evidence="3" id="KW-1185">Reference proteome</keyword>
<dbReference type="Proteomes" id="UP000721954">
    <property type="component" value="Unassembled WGS sequence"/>
</dbReference>
<dbReference type="EMBL" id="JAFFZM010000004">
    <property type="protein sequence ID" value="MBO8198506.1"/>
    <property type="molecule type" value="Genomic_DNA"/>
</dbReference>
<feature type="signal peptide" evidence="1">
    <location>
        <begin position="1"/>
        <end position="43"/>
    </location>
</feature>
<keyword evidence="1" id="KW-0732">Signal</keyword>
<name>A0ABS3XSY3_9ACTN</name>
<organism evidence="2 3">
    <name type="scientific">Streptomyces smyrnaeus</name>
    <dbReference type="NCBI Taxonomy" id="1387713"/>
    <lineage>
        <taxon>Bacteria</taxon>
        <taxon>Bacillati</taxon>
        <taxon>Actinomycetota</taxon>
        <taxon>Actinomycetes</taxon>
        <taxon>Kitasatosporales</taxon>
        <taxon>Streptomycetaceae</taxon>
        <taxon>Streptomyces</taxon>
    </lineage>
</organism>
<feature type="chain" id="PRO_5047211917" evidence="1">
    <location>
        <begin position="44"/>
        <end position="178"/>
    </location>
</feature>
<reference evidence="2 3" key="1">
    <citation type="submission" date="2021-02" db="EMBL/GenBank/DDBJ databases">
        <title>Streptomyces spirodelae sp. nov., isolated from duckweed.</title>
        <authorList>
            <person name="Saimee Y."/>
            <person name="Duangmal K."/>
        </authorList>
    </citation>
    <scope>NUCLEOTIDE SEQUENCE [LARGE SCALE GENOMIC DNA]</scope>
    <source>
        <strain evidence="2 3">DSM 42105</strain>
    </source>
</reference>
<comment type="caution">
    <text evidence="2">The sequence shown here is derived from an EMBL/GenBank/DDBJ whole genome shotgun (WGS) entry which is preliminary data.</text>
</comment>
<dbReference type="RefSeq" id="WP_209210227.1">
    <property type="nucleotide sequence ID" value="NZ_JAFFZM010000004.1"/>
</dbReference>
<dbReference type="GeneID" id="96258806"/>
<protein>
    <submittedName>
        <fullName evidence="2">Uncharacterized protein</fullName>
    </submittedName>
</protein>
<accession>A0ABS3XSY3</accession>
<proteinExistence type="predicted"/>
<gene>
    <name evidence="2" type="ORF">JW613_09330</name>
</gene>